<proteinExistence type="predicted"/>
<evidence type="ECO:0000256" key="1">
    <source>
        <dbReference type="SAM" id="MobiDB-lite"/>
    </source>
</evidence>
<keyword evidence="2" id="KW-0812">Transmembrane</keyword>
<feature type="region of interest" description="Disordered" evidence="1">
    <location>
        <begin position="1"/>
        <end position="47"/>
    </location>
</feature>
<feature type="compositionally biased region" description="Low complexity" evidence="1">
    <location>
        <begin position="12"/>
        <end position="29"/>
    </location>
</feature>
<sequence length="196" mass="21345">MSSPFAPGGGHPQHAGAPQAAGQPQASGPAHPPRHAQPVHQAQPPRGVAEVTIARIRQHANRIVIPSLVTIVCAAFIGYAFRELRESGPWLWWGIIAAVALLLLGLVPIILWLRTRYTITTYRTSTRKGQPHNTTNELPHHLVSSVEMHRNGWQAIFGSGTITLLSVSGLRMQLRDVPNAVTVTQALRELTGNPER</sequence>
<feature type="transmembrane region" description="Helical" evidence="2">
    <location>
        <begin position="93"/>
        <end position="113"/>
    </location>
</feature>
<evidence type="ECO:0000313" key="4">
    <source>
        <dbReference type="EMBL" id="UQN14429.1"/>
    </source>
</evidence>
<organism evidence="4">
    <name type="scientific">Gulosibacter sediminis</name>
    <dbReference type="NCBI Taxonomy" id="1729695"/>
    <lineage>
        <taxon>Bacteria</taxon>
        <taxon>Bacillati</taxon>
        <taxon>Actinomycetota</taxon>
        <taxon>Actinomycetes</taxon>
        <taxon>Micrococcales</taxon>
        <taxon>Microbacteriaceae</taxon>
        <taxon>Gulosibacter</taxon>
    </lineage>
</organism>
<keyword evidence="2" id="KW-1133">Transmembrane helix</keyword>
<feature type="domain" description="YdbS-like PH" evidence="3">
    <location>
        <begin position="112"/>
        <end position="183"/>
    </location>
</feature>
<dbReference type="InterPro" id="IPR005182">
    <property type="entry name" value="YdbS-like_PH"/>
</dbReference>
<evidence type="ECO:0000256" key="2">
    <source>
        <dbReference type="SAM" id="Phobius"/>
    </source>
</evidence>
<name>A0ABY4MXB8_9MICO</name>
<dbReference type="EMBL" id="CP097160">
    <property type="protein sequence ID" value="UQN14429.1"/>
    <property type="molecule type" value="Genomic_DNA"/>
</dbReference>
<evidence type="ECO:0000259" key="3">
    <source>
        <dbReference type="Pfam" id="PF03703"/>
    </source>
</evidence>
<gene>
    <name evidence="4" type="ORF">M3M28_10260</name>
</gene>
<accession>A0ABY4MXB8</accession>
<keyword evidence="2" id="KW-0472">Membrane</keyword>
<dbReference type="Pfam" id="PF03703">
    <property type="entry name" value="bPH_2"/>
    <property type="match status" value="1"/>
</dbReference>
<feature type="transmembrane region" description="Helical" evidence="2">
    <location>
        <begin position="63"/>
        <end position="81"/>
    </location>
</feature>
<reference evidence="4" key="1">
    <citation type="submission" date="2022-05" db="EMBL/GenBank/DDBJ databases">
        <title>Complete genome sequence of toluene-degrading Gulosibacter sediminis strain ACHW.36C.</title>
        <authorList>
            <person name="Wai A.C."/>
            <person name="Lai G.K."/>
            <person name="Griffin S.D."/>
            <person name="Leung F.C."/>
        </authorList>
    </citation>
    <scope>NUCLEOTIDE SEQUENCE [LARGE SCALE GENOMIC DNA]</scope>
    <source>
        <strain evidence="4">ACHW.36C</strain>
    </source>
</reference>
<protein>
    <submittedName>
        <fullName evidence="4">PH domain-containing protein</fullName>
    </submittedName>
</protein>